<dbReference type="Pfam" id="PF07510">
    <property type="entry name" value="GmrSD_C"/>
    <property type="match status" value="1"/>
</dbReference>
<organism evidence="2 3">
    <name type="scientific">Sphaerisporangium flaviroseum</name>
    <dbReference type="NCBI Taxonomy" id="509199"/>
    <lineage>
        <taxon>Bacteria</taxon>
        <taxon>Bacillati</taxon>
        <taxon>Actinomycetota</taxon>
        <taxon>Actinomycetes</taxon>
        <taxon>Streptosporangiales</taxon>
        <taxon>Streptosporangiaceae</taxon>
        <taxon>Sphaerisporangium</taxon>
    </lineage>
</organism>
<dbReference type="PANTHER" id="PTHR24094">
    <property type="entry name" value="SECRETED PROTEIN"/>
    <property type="match status" value="1"/>
</dbReference>
<accession>A0ABP7IBU1</accession>
<dbReference type="Proteomes" id="UP001500888">
    <property type="component" value="Unassembled WGS sequence"/>
</dbReference>
<dbReference type="GO" id="GO:0004519">
    <property type="term" value="F:endonuclease activity"/>
    <property type="evidence" value="ECO:0007669"/>
    <property type="project" value="UniProtKB-KW"/>
</dbReference>
<keyword evidence="2" id="KW-0255">Endonuclease</keyword>
<comment type="caution">
    <text evidence="2">The sequence shown here is derived from an EMBL/GenBank/DDBJ whole genome shotgun (WGS) entry which is preliminary data.</text>
</comment>
<proteinExistence type="predicted"/>
<keyword evidence="2" id="KW-0540">Nuclease</keyword>
<dbReference type="PANTHER" id="PTHR24094:SF15">
    <property type="entry name" value="AMP-DEPENDENT SYNTHETASE_LIGASE DOMAIN-CONTAINING PROTEIN-RELATED"/>
    <property type="match status" value="1"/>
</dbReference>
<keyword evidence="3" id="KW-1185">Reference proteome</keyword>
<dbReference type="EMBL" id="BAAAZR010000008">
    <property type="protein sequence ID" value="GAA3814521.1"/>
    <property type="molecule type" value="Genomic_DNA"/>
</dbReference>
<evidence type="ECO:0000313" key="3">
    <source>
        <dbReference type="Proteomes" id="UP001500888"/>
    </source>
</evidence>
<protein>
    <submittedName>
        <fullName evidence="2">HNH endonuclease family protein</fullName>
    </submittedName>
</protein>
<evidence type="ECO:0000259" key="1">
    <source>
        <dbReference type="Pfam" id="PF07510"/>
    </source>
</evidence>
<sequence length="189" mass="21063">MTLPEPSAGWIARNELAELVVAKPHAMTGYSPARFPHWADLGDSCDVREHVLMRDGNDVLRDSRCRVVSGRWLSEYDGKRLTSAGAMRVDHLVPLADAWRSGADTWPVAKRGKFANDLVAPQLIAVSATSNRAKGGRNPARWRPPLRSFWCMYGRAWVDVKTRYKLTVTAPEKTALDGMLDTCPDPQHP</sequence>
<evidence type="ECO:0000313" key="2">
    <source>
        <dbReference type="EMBL" id="GAA3814521.1"/>
    </source>
</evidence>
<reference evidence="3" key="1">
    <citation type="journal article" date="2019" name="Int. J. Syst. Evol. Microbiol.">
        <title>The Global Catalogue of Microorganisms (GCM) 10K type strain sequencing project: providing services to taxonomists for standard genome sequencing and annotation.</title>
        <authorList>
            <consortium name="The Broad Institute Genomics Platform"/>
            <consortium name="The Broad Institute Genome Sequencing Center for Infectious Disease"/>
            <person name="Wu L."/>
            <person name="Ma J."/>
        </authorList>
    </citation>
    <scope>NUCLEOTIDE SEQUENCE [LARGE SCALE GENOMIC DNA]</scope>
    <source>
        <strain evidence="3">JCM 16908</strain>
    </source>
</reference>
<dbReference type="InterPro" id="IPR011089">
    <property type="entry name" value="GmrSD_C"/>
</dbReference>
<gene>
    <name evidence="2" type="ORF">GCM10022226_39250</name>
</gene>
<name>A0ABP7IBU1_9ACTN</name>
<feature type="domain" description="GmrSD restriction endonucleases C-terminal" evidence="1">
    <location>
        <begin position="64"/>
        <end position="176"/>
    </location>
</feature>
<keyword evidence="2" id="KW-0378">Hydrolase</keyword>